<name>A0AAV8A2Q2_9EUKA</name>
<feature type="domain" description="BTB" evidence="2">
    <location>
        <begin position="777"/>
        <end position="855"/>
    </location>
</feature>
<organism evidence="3 4">
    <name type="scientific">Anaeramoeba flamelloides</name>
    <dbReference type="NCBI Taxonomy" id="1746091"/>
    <lineage>
        <taxon>Eukaryota</taxon>
        <taxon>Metamonada</taxon>
        <taxon>Anaeramoebidae</taxon>
        <taxon>Anaeramoeba</taxon>
    </lineage>
</organism>
<dbReference type="InterPro" id="IPR051616">
    <property type="entry name" value="Cul2-RING_E3_ligase_SR"/>
</dbReference>
<dbReference type="CDD" id="cd18186">
    <property type="entry name" value="BTB_POZ_ZBTB_KLHL-like"/>
    <property type="match status" value="1"/>
</dbReference>
<evidence type="ECO:0000313" key="4">
    <source>
        <dbReference type="Proteomes" id="UP001146793"/>
    </source>
</evidence>
<dbReference type="InterPro" id="IPR000210">
    <property type="entry name" value="BTB/POZ_dom"/>
</dbReference>
<reference evidence="3" key="1">
    <citation type="submission" date="2022-08" db="EMBL/GenBank/DDBJ databases">
        <title>Novel sulphate-reducing endosymbionts in the free-living metamonad Anaeramoeba.</title>
        <authorList>
            <person name="Jerlstrom-Hultqvist J."/>
            <person name="Cepicka I."/>
            <person name="Gallot-Lavallee L."/>
            <person name="Salas-Leiva D."/>
            <person name="Curtis B.A."/>
            <person name="Zahonova K."/>
            <person name="Pipaliya S."/>
            <person name="Dacks J."/>
            <person name="Roger A.J."/>
        </authorList>
    </citation>
    <scope>NUCLEOTIDE SEQUENCE</scope>
    <source>
        <strain evidence="3">Busselton2</strain>
    </source>
</reference>
<gene>
    <name evidence="3" type="ORF">M0812_08174</name>
</gene>
<keyword evidence="1" id="KW-0040">ANK repeat</keyword>
<dbReference type="InterPro" id="IPR036770">
    <property type="entry name" value="Ankyrin_rpt-contain_sf"/>
</dbReference>
<sequence>MAKYLKGNDLSPLIEYCKNAKQNEKDNLLRIAIFSKVDQTRVKIILESGANVDHTDKTSKTPLHQFFLTKNTNIEVLGLLLEHGADPNKKVKSAFPLFFFLLKPTSIEILELMIEKGACIQFDNLLTIELKKKTPNFEICRILIKNGIDLSLVNNKDFSPFHLLCTKKNIPVDLMKMAIDSIEDINFVTGKNKTGLYYLLNQQVIQKDVILQFLKPDLDLSLREPNKMFKAICANSGDIELLKCIKKNHPKVCETMLRDYFVAALRNKQSEELYEYLMSFGIDLKANESQEAQTPFLHICLKSGNYQAIKYLVLKGASIDIKDDRHETILSAYCNYKSPNSNLIREWIKLGADVNHQNFRGTRPIAILLARSPDFDLIEDLIKAGSSIYWENNNNDRVYDILSAYCQNHEIRKEIIEKYFERLQSRKCIKKCVHNALTNIAAYSTDIECFKFLLSQDIIQIDLKKISYRDNYLLECIRYNGDFEMIKYFVEELNFPVNGYTEAGERSPIEHAIITNSLDIVEYLIEKVNNLNKYSRSTSSINGQYTIGQLVLAQIFGDYRSYNPYNRYRFKEVGGTVYRIIKKMIDNGFDVNSLTLNRKMGVLSFFSNHEFEEIFKPILMLINAGADPWKFNKKNRDFFHLKRIDDKMKKLIVSYLSIVKEFHKTLELAENTDLEIKTHLNETIKVHSLMIKIRLQENELSMEQICKKIGQYSKSEIIDFLKWTYGGYIGYHSIEANLKNIEIAKDIGMSELQFKKKSGKIGLLNDLKKLFQDKESMDFSIIVKTEIKENENTIQIVKEIPCHKFILQARSELFRGMFLTVNEETSKVHDYTGKSYEAIDALLQYFYLEKFDLTLDEDIRLELEDATDYYQLSINSSLKYEIKQVRNHQRLIFNSHL</sequence>
<evidence type="ECO:0000256" key="1">
    <source>
        <dbReference type="PROSITE-ProRule" id="PRU00023"/>
    </source>
</evidence>
<dbReference type="InterPro" id="IPR002110">
    <property type="entry name" value="Ankyrin_rpt"/>
</dbReference>
<dbReference type="InterPro" id="IPR011333">
    <property type="entry name" value="SKP1/BTB/POZ_sf"/>
</dbReference>
<protein>
    <submittedName>
        <fullName evidence="3">Ankyrin repeat-containing protein</fullName>
    </submittedName>
</protein>
<dbReference type="Proteomes" id="UP001146793">
    <property type="component" value="Unassembled WGS sequence"/>
</dbReference>
<evidence type="ECO:0000313" key="3">
    <source>
        <dbReference type="EMBL" id="KAJ3446838.1"/>
    </source>
</evidence>
<dbReference type="Gene3D" id="1.25.40.20">
    <property type="entry name" value="Ankyrin repeat-containing domain"/>
    <property type="match status" value="3"/>
</dbReference>
<evidence type="ECO:0000259" key="2">
    <source>
        <dbReference type="PROSITE" id="PS50097"/>
    </source>
</evidence>
<feature type="repeat" description="ANK" evidence="1">
    <location>
        <begin position="58"/>
        <end position="92"/>
    </location>
</feature>
<dbReference type="SUPFAM" id="SSF48403">
    <property type="entry name" value="Ankyrin repeat"/>
    <property type="match status" value="2"/>
</dbReference>
<feature type="repeat" description="ANK" evidence="1">
    <location>
        <begin position="297"/>
        <end position="324"/>
    </location>
</feature>
<dbReference type="Gene3D" id="3.30.710.10">
    <property type="entry name" value="Potassium Channel Kv1.1, Chain A"/>
    <property type="match status" value="1"/>
</dbReference>
<proteinExistence type="predicted"/>
<dbReference type="PROSITE" id="PS50097">
    <property type="entry name" value="BTB"/>
    <property type="match status" value="1"/>
</dbReference>
<dbReference type="Pfam" id="PF00023">
    <property type="entry name" value="Ank"/>
    <property type="match status" value="1"/>
</dbReference>
<dbReference type="SMART" id="SM00248">
    <property type="entry name" value="ANK"/>
    <property type="match status" value="8"/>
</dbReference>
<dbReference type="AlphaFoldDB" id="A0AAV8A2Q2"/>
<dbReference type="EMBL" id="JANTQA010000019">
    <property type="protein sequence ID" value="KAJ3446838.1"/>
    <property type="molecule type" value="Genomic_DNA"/>
</dbReference>
<dbReference type="PROSITE" id="PS50088">
    <property type="entry name" value="ANK_REPEAT"/>
    <property type="match status" value="2"/>
</dbReference>
<dbReference type="Pfam" id="PF12796">
    <property type="entry name" value="Ank_2"/>
    <property type="match status" value="1"/>
</dbReference>
<comment type="caution">
    <text evidence="3">The sequence shown here is derived from an EMBL/GenBank/DDBJ whole genome shotgun (WGS) entry which is preliminary data.</text>
</comment>
<dbReference type="SUPFAM" id="SSF54695">
    <property type="entry name" value="POZ domain"/>
    <property type="match status" value="1"/>
</dbReference>
<accession>A0AAV8A2Q2</accession>
<dbReference type="PROSITE" id="PS50297">
    <property type="entry name" value="ANK_REP_REGION"/>
    <property type="match status" value="1"/>
</dbReference>
<dbReference type="PANTHER" id="PTHR46224:SF64">
    <property type="entry name" value="IQ MOTIF AND ANKYRIN REPEAT DOMAIN-CONTAINING PROTEIN 1"/>
    <property type="match status" value="1"/>
</dbReference>
<dbReference type="Pfam" id="PF00651">
    <property type="entry name" value="BTB"/>
    <property type="match status" value="1"/>
</dbReference>
<dbReference type="PANTHER" id="PTHR46224">
    <property type="entry name" value="ANKYRIN REPEAT FAMILY PROTEIN"/>
    <property type="match status" value="1"/>
</dbReference>